<keyword evidence="3" id="KW-1185">Reference proteome</keyword>
<dbReference type="EMBL" id="LVVM01005572">
    <property type="protein sequence ID" value="OJA10174.1"/>
    <property type="molecule type" value="Genomic_DNA"/>
</dbReference>
<dbReference type="GO" id="GO:0005525">
    <property type="term" value="F:GTP binding"/>
    <property type="evidence" value="ECO:0007669"/>
    <property type="project" value="InterPro"/>
</dbReference>
<feature type="domain" description="G" evidence="1">
    <location>
        <begin position="5"/>
        <end position="132"/>
    </location>
</feature>
<dbReference type="GO" id="GO:0005737">
    <property type="term" value="C:cytoplasm"/>
    <property type="evidence" value="ECO:0007669"/>
    <property type="project" value="TreeGrafter"/>
</dbReference>
<comment type="caution">
    <text evidence="2">The sequence shown here is derived from an EMBL/GenBank/DDBJ whole genome shotgun (WGS) entry which is preliminary data.</text>
</comment>
<evidence type="ECO:0000313" key="2">
    <source>
        <dbReference type="EMBL" id="OJA10174.1"/>
    </source>
</evidence>
<dbReference type="PANTHER" id="PTHR42714:SF2">
    <property type="entry name" value="TRNA MODIFICATION GTPASE GTPBP3, MITOCHONDRIAL"/>
    <property type="match status" value="1"/>
</dbReference>
<dbReference type="OrthoDB" id="8954335at2759"/>
<evidence type="ECO:0000259" key="1">
    <source>
        <dbReference type="Pfam" id="PF01926"/>
    </source>
</evidence>
<dbReference type="InterPro" id="IPR027417">
    <property type="entry name" value="P-loop_NTPase"/>
</dbReference>
<dbReference type="AlphaFoldDB" id="A0A1J8PM27"/>
<dbReference type="InterPro" id="IPR006073">
    <property type="entry name" value="GTP-bd"/>
</dbReference>
<reference evidence="2 3" key="1">
    <citation type="submission" date="2016-03" db="EMBL/GenBank/DDBJ databases">
        <title>Comparative genomics of the ectomycorrhizal sister species Rhizopogon vinicolor and Rhizopogon vesiculosus (Basidiomycota: Boletales) reveals a divergence of the mating type B locus.</title>
        <authorList>
            <person name="Mujic A.B."/>
            <person name="Kuo A."/>
            <person name="Tritt A."/>
            <person name="Lipzen A."/>
            <person name="Chen C."/>
            <person name="Johnson J."/>
            <person name="Sharma A."/>
            <person name="Barry K."/>
            <person name="Grigoriev I.V."/>
            <person name="Spatafora J.W."/>
        </authorList>
    </citation>
    <scope>NUCLEOTIDE SEQUENCE [LARGE SCALE GENOMIC DNA]</scope>
    <source>
        <strain evidence="2 3">AM-OR11-056</strain>
    </source>
</reference>
<dbReference type="SUPFAM" id="SSF52540">
    <property type="entry name" value="P-loop containing nucleoside triphosphate hydrolases"/>
    <property type="match status" value="1"/>
</dbReference>
<dbReference type="PANTHER" id="PTHR42714">
    <property type="entry name" value="TRNA MODIFICATION GTPASE GTPBP3"/>
    <property type="match status" value="1"/>
</dbReference>
<dbReference type="STRING" id="180088.A0A1J8PM27"/>
<gene>
    <name evidence="2" type="ORF">AZE42_01842</name>
</gene>
<organism evidence="2 3">
    <name type="scientific">Rhizopogon vesiculosus</name>
    <dbReference type="NCBI Taxonomy" id="180088"/>
    <lineage>
        <taxon>Eukaryota</taxon>
        <taxon>Fungi</taxon>
        <taxon>Dikarya</taxon>
        <taxon>Basidiomycota</taxon>
        <taxon>Agaricomycotina</taxon>
        <taxon>Agaricomycetes</taxon>
        <taxon>Agaricomycetidae</taxon>
        <taxon>Boletales</taxon>
        <taxon>Suillineae</taxon>
        <taxon>Rhizopogonaceae</taxon>
        <taxon>Rhizopogon</taxon>
    </lineage>
</organism>
<proteinExistence type="predicted"/>
<name>A0A1J8PM27_9AGAM</name>
<dbReference type="Pfam" id="PF01926">
    <property type="entry name" value="MMR_HSR1"/>
    <property type="match status" value="1"/>
</dbReference>
<accession>A0A1J8PM27</accession>
<evidence type="ECO:0000313" key="3">
    <source>
        <dbReference type="Proteomes" id="UP000183567"/>
    </source>
</evidence>
<protein>
    <recommendedName>
        <fullName evidence="1">G domain-containing protein</fullName>
    </recommendedName>
</protein>
<dbReference type="GO" id="GO:0030488">
    <property type="term" value="P:tRNA methylation"/>
    <property type="evidence" value="ECO:0007669"/>
    <property type="project" value="TreeGrafter"/>
</dbReference>
<sequence length="264" mass="30203">MSIKNVVLFGETGAGKSSVVNLMAGEEMAITSPDMQLCTMTWKEYPMAFDGYKYSVFDTIGLQGPHLEVDDYLDAIVNARNLIMKLVNEGGIDLLLFCVRAGRKVPTTVQNNYRLFHEWLCEKKVPIILVLTGLEAEQNMEDWWTGHKDAFDKYEISIDGHVCITAANKLNGSHQHLYEESRHLIRKLVREHTHNRPEGPWKGGEGWFRRFTRKLRELHTGNFTLKKKDIETVLTERCGMPREAAVKLARQVREESHPKSNSST</sequence>
<dbReference type="GO" id="GO:0002098">
    <property type="term" value="P:tRNA wobble uridine modification"/>
    <property type="evidence" value="ECO:0007669"/>
    <property type="project" value="TreeGrafter"/>
</dbReference>
<dbReference type="Gene3D" id="3.40.50.300">
    <property type="entry name" value="P-loop containing nucleotide triphosphate hydrolases"/>
    <property type="match status" value="1"/>
</dbReference>
<dbReference type="Proteomes" id="UP000183567">
    <property type="component" value="Unassembled WGS sequence"/>
</dbReference>